<feature type="domain" description="LicD/FKTN/FKRP nucleotidyltransferase" evidence="2">
    <location>
        <begin position="91"/>
        <end position="123"/>
    </location>
</feature>
<keyword evidence="1" id="KW-0812">Transmembrane</keyword>
<accession>A0A0L8G9U0</accession>
<protein>
    <recommendedName>
        <fullName evidence="2">LicD/FKTN/FKRP nucleotidyltransferase domain-containing protein</fullName>
    </recommendedName>
</protein>
<feature type="transmembrane region" description="Helical" evidence="1">
    <location>
        <begin position="37"/>
        <end position="57"/>
    </location>
</feature>
<gene>
    <name evidence="3" type="ORF">OCBIM_22037554mg</name>
</gene>
<dbReference type="EMBL" id="KQ423061">
    <property type="protein sequence ID" value="KOF73648.1"/>
    <property type="molecule type" value="Genomic_DNA"/>
</dbReference>
<dbReference type="OrthoDB" id="444255at2759"/>
<dbReference type="InterPro" id="IPR007074">
    <property type="entry name" value="LicD/FKTN/FKRP_NTP_transf"/>
</dbReference>
<evidence type="ECO:0000313" key="3">
    <source>
        <dbReference type="EMBL" id="KOF73648.1"/>
    </source>
</evidence>
<keyword evidence="1" id="KW-0472">Membrane</keyword>
<feature type="non-terminal residue" evidence="3">
    <location>
        <position position="132"/>
    </location>
</feature>
<evidence type="ECO:0000259" key="2">
    <source>
        <dbReference type="Pfam" id="PF04991"/>
    </source>
</evidence>
<dbReference type="AlphaFoldDB" id="A0A0L8G9U0"/>
<dbReference type="PANTHER" id="PTHR13627:SF31">
    <property type="entry name" value="RIBITOL 5-PHOSPHATE TRANSFERASE FKRP"/>
    <property type="match status" value="1"/>
</dbReference>
<sequence length="132" mass="15295">MHLKKISVISGDSPSWFQKLLKGRREKKKMRNTLKNVKTAFVSLLFLSVCICAYRYWTVIKSLRPFAVCFTSSADLDAMRYMIHSFDKVMNEYNITHWIEGGTLLGAHRYGDIIPWDHDGDFGYLLADRAKV</sequence>
<dbReference type="Pfam" id="PF04991">
    <property type="entry name" value="LicD"/>
    <property type="match status" value="1"/>
</dbReference>
<dbReference type="InterPro" id="IPR052613">
    <property type="entry name" value="LicD_transferase"/>
</dbReference>
<proteinExistence type="predicted"/>
<reference evidence="3" key="1">
    <citation type="submission" date="2015-07" db="EMBL/GenBank/DDBJ databases">
        <title>MeaNS - Measles Nucleotide Surveillance Program.</title>
        <authorList>
            <person name="Tran T."/>
            <person name="Druce J."/>
        </authorList>
    </citation>
    <scope>NUCLEOTIDE SEQUENCE</scope>
    <source>
        <strain evidence="3">UCB-OBI-ISO-001</strain>
        <tissue evidence="3">Gonad</tissue>
    </source>
</reference>
<name>A0A0L8G9U0_OCTBM</name>
<keyword evidence="1" id="KW-1133">Transmembrane helix</keyword>
<evidence type="ECO:0000256" key="1">
    <source>
        <dbReference type="SAM" id="Phobius"/>
    </source>
</evidence>
<dbReference type="PANTHER" id="PTHR13627">
    <property type="entry name" value="FUKUTIN RELATED PROTEIN"/>
    <property type="match status" value="1"/>
</dbReference>
<organism evidence="3">
    <name type="scientific">Octopus bimaculoides</name>
    <name type="common">California two-spotted octopus</name>
    <dbReference type="NCBI Taxonomy" id="37653"/>
    <lineage>
        <taxon>Eukaryota</taxon>
        <taxon>Metazoa</taxon>
        <taxon>Spiralia</taxon>
        <taxon>Lophotrochozoa</taxon>
        <taxon>Mollusca</taxon>
        <taxon>Cephalopoda</taxon>
        <taxon>Coleoidea</taxon>
        <taxon>Octopodiformes</taxon>
        <taxon>Octopoda</taxon>
        <taxon>Incirrata</taxon>
        <taxon>Octopodidae</taxon>
        <taxon>Octopus</taxon>
    </lineage>
</organism>
<dbReference type="GO" id="GO:0009100">
    <property type="term" value="P:glycoprotein metabolic process"/>
    <property type="evidence" value="ECO:0007669"/>
    <property type="project" value="UniProtKB-ARBA"/>
</dbReference>